<dbReference type="AlphaFoldDB" id="A0A5C1AKY9"/>
<gene>
    <name evidence="1" type="ORF">PX52LOC_04855</name>
</gene>
<keyword evidence="2" id="KW-1185">Reference proteome</keyword>
<accession>A0A5C1AKY9</accession>
<name>A0A5C1AKY9_9BACT</name>
<dbReference type="EMBL" id="CP042425">
    <property type="protein sequence ID" value="QEL17844.1"/>
    <property type="molecule type" value="Genomic_DNA"/>
</dbReference>
<protein>
    <submittedName>
        <fullName evidence="1">Uncharacterized protein</fullName>
    </submittedName>
</protein>
<reference evidence="2" key="1">
    <citation type="submission" date="2019-08" db="EMBL/GenBank/DDBJ databases">
        <title>Limnoglobus roseus gen. nov., sp. nov., a novel freshwater planctomycete with a giant genome from the family Gemmataceae.</title>
        <authorList>
            <person name="Kulichevskaya I.S."/>
            <person name="Naumoff D.G."/>
            <person name="Miroshnikov K."/>
            <person name="Ivanova A."/>
            <person name="Philippov D.A."/>
            <person name="Hakobyan A."/>
            <person name="Rijpstra I.C."/>
            <person name="Sinninghe Damste J.S."/>
            <person name="Liesack W."/>
            <person name="Dedysh S.N."/>
        </authorList>
    </citation>
    <scope>NUCLEOTIDE SEQUENCE [LARGE SCALE GENOMIC DNA]</scope>
    <source>
        <strain evidence="2">PX52</strain>
    </source>
</reference>
<sequence length="140" mass="16181">MTVLIELNRFMTAEDVRVAYRLPEPLAQNVLPLLPVAYTTPDGTTYHLESEVDEFFARYVLQGQREAGRADPPAPGKLGRRTETLEIANFANELRSQGKSWKEVRRACGQRWPNDERVQDSERVRATWRRHFGPARRKSD</sequence>
<dbReference type="KEGG" id="lrs:PX52LOC_04855"/>
<dbReference type="RefSeq" id="WP_149112403.1">
    <property type="nucleotide sequence ID" value="NZ_CP042425.1"/>
</dbReference>
<evidence type="ECO:0000313" key="1">
    <source>
        <dbReference type="EMBL" id="QEL17844.1"/>
    </source>
</evidence>
<proteinExistence type="predicted"/>
<organism evidence="1 2">
    <name type="scientific">Limnoglobus roseus</name>
    <dbReference type="NCBI Taxonomy" id="2598579"/>
    <lineage>
        <taxon>Bacteria</taxon>
        <taxon>Pseudomonadati</taxon>
        <taxon>Planctomycetota</taxon>
        <taxon>Planctomycetia</taxon>
        <taxon>Gemmatales</taxon>
        <taxon>Gemmataceae</taxon>
        <taxon>Limnoglobus</taxon>
    </lineage>
</organism>
<evidence type="ECO:0000313" key="2">
    <source>
        <dbReference type="Proteomes" id="UP000324974"/>
    </source>
</evidence>
<dbReference type="Proteomes" id="UP000324974">
    <property type="component" value="Chromosome"/>
</dbReference>